<feature type="compositionally biased region" description="Low complexity" evidence="1">
    <location>
        <begin position="244"/>
        <end position="254"/>
    </location>
</feature>
<accession>A0A1Y6CJ88</accession>
<dbReference type="STRING" id="560819.SAMN05428998_1228"/>
<reference evidence="2 3" key="1">
    <citation type="submission" date="2017-04" db="EMBL/GenBank/DDBJ databases">
        <authorList>
            <person name="Afonso C.L."/>
            <person name="Miller P.J."/>
            <person name="Scott M.A."/>
            <person name="Spackman E."/>
            <person name="Goraichik I."/>
            <person name="Dimitrov K.M."/>
            <person name="Suarez D.L."/>
            <person name="Swayne D.E."/>
        </authorList>
    </citation>
    <scope>NUCLEOTIDE SEQUENCE [LARGE SCALE GENOMIC DNA]</scope>
    <source>
        <strain evidence="2 3">USBA 355</strain>
    </source>
</reference>
<dbReference type="Proteomes" id="UP000192917">
    <property type="component" value="Unassembled WGS sequence"/>
</dbReference>
<evidence type="ECO:0000313" key="3">
    <source>
        <dbReference type="Proteomes" id="UP000192917"/>
    </source>
</evidence>
<keyword evidence="3" id="KW-1185">Reference proteome</keyword>
<evidence type="ECO:0000313" key="2">
    <source>
        <dbReference type="EMBL" id="SMF58296.1"/>
    </source>
</evidence>
<evidence type="ECO:0000256" key="1">
    <source>
        <dbReference type="SAM" id="MobiDB-lite"/>
    </source>
</evidence>
<sequence>MRTLKLDLDSLDTAAAEVAETKEPLRLIVKAPKWQLDELHDDRETAQRRLQELAAYRDRPANVVSFSGYTALAAPPDRRDGGRMPEVVAAWDRFGHRFNGEFAGALDEIGLLDRAIVLRQGADAGLYYAFIGDGHCRRFGRAWVRRSLGRRHDAVGQHDEAYSAWCAHHYADAVSGDVPRRHFVDAVIASLDPDAPRDPRELRSCAPPDLPGERQACTGRGQRGQTRASADSMIRLASAIASSSSIQISARSRSPWSTEPRQMMSRPIRR</sequence>
<dbReference type="AlphaFoldDB" id="A0A1Y6CJ88"/>
<dbReference type="EMBL" id="FWZX01000022">
    <property type="protein sequence ID" value="SMF58296.1"/>
    <property type="molecule type" value="Genomic_DNA"/>
</dbReference>
<feature type="compositionally biased region" description="Basic and acidic residues" evidence="1">
    <location>
        <begin position="194"/>
        <end position="203"/>
    </location>
</feature>
<feature type="region of interest" description="Disordered" evidence="1">
    <location>
        <begin position="194"/>
        <end position="231"/>
    </location>
</feature>
<gene>
    <name evidence="2" type="ORF">SAMN05428998_1228</name>
</gene>
<organism evidence="2 3">
    <name type="scientific">Tistlia consotensis USBA 355</name>
    <dbReference type="NCBI Taxonomy" id="560819"/>
    <lineage>
        <taxon>Bacteria</taxon>
        <taxon>Pseudomonadati</taxon>
        <taxon>Pseudomonadota</taxon>
        <taxon>Alphaproteobacteria</taxon>
        <taxon>Rhodospirillales</taxon>
        <taxon>Rhodovibrionaceae</taxon>
        <taxon>Tistlia</taxon>
    </lineage>
</organism>
<protein>
    <submittedName>
        <fullName evidence="2">Uncharacterized protein</fullName>
    </submittedName>
</protein>
<proteinExistence type="predicted"/>
<feature type="region of interest" description="Disordered" evidence="1">
    <location>
        <begin position="244"/>
        <end position="270"/>
    </location>
</feature>
<name>A0A1Y6CJ88_9PROT</name>